<proteinExistence type="predicted"/>
<keyword evidence="3" id="KW-1185">Reference proteome</keyword>
<protein>
    <submittedName>
        <fullName evidence="2">Uncharacterized protein</fullName>
    </submittedName>
</protein>
<keyword evidence="1" id="KW-1133">Transmembrane helix</keyword>
<feature type="transmembrane region" description="Helical" evidence="1">
    <location>
        <begin position="218"/>
        <end position="238"/>
    </location>
</feature>
<gene>
    <name evidence="2" type="ORF">DFH07DRAFT_803187</name>
</gene>
<keyword evidence="1" id="KW-0812">Transmembrane</keyword>
<evidence type="ECO:0000313" key="3">
    <source>
        <dbReference type="Proteomes" id="UP001215280"/>
    </source>
</evidence>
<dbReference type="Proteomes" id="UP001215280">
    <property type="component" value="Unassembled WGS sequence"/>
</dbReference>
<dbReference type="EMBL" id="JARJLG010000020">
    <property type="protein sequence ID" value="KAJ7771932.1"/>
    <property type="molecule type" value="Genomic_DNA"/>
</dbReference>
<name>A0AAD7JWR4_9AGAR</name>
<accession>A0AAD7JWR4</accession>
<reference evidence="2" key="1">
    <citation type="submission" date="2023-03" db="EMBL/GenBank/DDBJ databases">
        <title>Massive genome expansion in bonnet fungi (Mycena s.s.) driven by repeated elements and novel gene families across ecological guilds.</title>
        <authorList>
            <consortium name="Lawrence Berkeley National Laboratory"/>
            <person name="Harder C.B."/>
            <person name="Miyauchi S."/>
            <person name="Viragh M."/>
            <person name="Kuo A."/>
            <person name="Thoen E."/>
            <person name="Andreopoulos B."/>
            <person name="Lu D."/>
            <person name="Skrede I."/>
            <person name="Drula E."/>
            <person name="Henrissat B."/>
            <person name="Morin E."/>
            <person name="Kohler A."/>
            <person name="Barry K."/>
            <person name="LaButti K."/>
            <person name="Morin E."/>
            <person name="Salamov A."/>
            <person name="Lipzen A."/>
            <person name="Mereny Z."/>
            <person name="Hegedus B."/>
            <person name="Baldrian P."/>
            <person name="Stursova M."/>
            <person name="Weitz H."/>
            <person name="Taylor A."/>
            <person name="Grigoriev I.V."/>
            <person name="Nagy L.G."/>
            <person name="Martin F."/>
            <person name="Kauserud H."/>
        </authorList>
    </citation>
    <scope>NUCLEOTIDE SEQUENCE</scope>
    <source>
        <strain evidence="2">CBHHK188m</strain>
    </source>
</reference>
<organism evidence="2 3">
    <name type="scientific">Mycena maculata</name>
    <dbReference type="NCBI Taxonomy" id="230809"/>
    <lineage>
        <taxon>Eukaryota</taxon>
        <taxon>Fungi</taxon>
        <taxon>Dikarya</taxon>
        <taxon>Basidiomycota</taxon>
        <taxon>Agaricomycotina</taxon>
        <taxon>Agaricomycetes</taxon>
        <taxon>Agaricomycetidae</taxon>
        <taxon>Agaricales</taxon>
        <taxon>Marasmiineae</taxon>
        <taxon>Mycenaceae</taxon>
        <taxon>Mycena</taxon>
    </lineage>
</organism>
<comment type="caution">
    <text evidence="2">The sequence shown here is derived from an EMBL/GenBank/DDBJ whole genome shotgun (WGS) entry which is preliminary data.</text>
</comment>
<evidence type="ECO:0000313" key="2">
    <source>
        <dbReference type="EMBL" id="KAJ7771932.1"/>
    </source>
</evidence>
<sequence>MDNHAIEVWRDSWHEHTPHCTCLSLSVPFSPLDSHFSSPNSTPNSTSESRFTRFFTTPNAGPKTWNTDGSNAAFLNINAIFRETERGGRNWTFIFLTNKFSVFMISFISCSLKLGRYNIPHTRECDPSDLSAIPLLHRPSIDLSVYRSYHQDSKYDTAICCEVVGYASNALILLVFGGCHVSCPIFASSIRLKLSPQAVSTNTDTPIHELRRRNQDHLVPVPVLFLLAVGGVLLLLLLRLLRSVGWTGCSLHTARLSSSRFDGT</sequence>
<dbReference type="AlphaFoldDB" id="A0AAD7JWR4"/>
<evidence type="ECO:0000256" key="1">
    <source>
        <dbReference type="SAM" id="Phobius"/>
    </source>
</evidence>
<keyword evidence="1" id="KW-0472">Membrane</keyword>